<dbReference type="InterPro" id="IPR036465">
    <property type="entry name" value="vWFA_dom_sf"/>
</dbReference>
<dbReference type="RefSeq" id="XP_009062326.1">
    <property type="nucleotide sequence ID" value="XM_009064078.1"/>
</dbReference>
<dbReference type="SMART" id="SM00327">
    <property type="entry name" value="VWA"/>
    <property type="match status" value="1"/>
</dbReference>
<name>V3Z7X2_LOTGI</name>
<dbReference type="STRING" id="225164.V3Z7X2"/>
<accession>V3Z7X2</accession>
<protein>
    <recommendedName>
        <fullName evidence="1">VWFA domain-containing protein</fullName>
    </recommendedName>
</protein>
<dbReference type="PROSITE" id="PS50234">
    <property type="entry name" value="VWFA"/>
    <property type="match status" value="1"/>
</dbReference>
<sequence>MQSIADIMPELNISPSTVNLGLVLFGTTITEIIPLSTNATALSTTIAAIDYPDSRTRTDLGIVQAHDMFDTTGRPNVPQHLVVITDGASAERRLTKVAVAAAKSDNITMHAMGVGSGINTDELNLIATNSSYLTIAPTFEDLKITLKEMVIALCG</sequence>
<proteinExistence type="predicted"/>
<dbReference type="EMBL" id="KB202954">
    <property type="protein sequence ID" value="ESO86928.1"/>
    <property type="molecule type" value="Genomic_DNA"/>
</dbReference>
<dbReference type="Pfam" id="PF00092">
    <property type="entry name" value="VWA"/>
    <property type="match status" value="1"/>
</dbReference>
<dbReference type="OrthoDB" id="6132182at2759"/>
<dbReference type="SUPFAM" id="SSF53300">
    <property type="entry name" value="vWA-like"/>
    <property type="match status" value="1"/>
</dbReference>
<dbReference type="CTD" id="20240410"/>
<evidence type="ECO:0000313" key="2">
    <source>
        <dbReference type="EMBL" id="ESO86928.1"/>
    </source>
</evidence>
<dbReference type="PANTHER" id="PTHR24020:SF20">
    <property type="entry name" value="PH DOMAIN-CONTAINING PROTEIN"/>
    <property type="match status" value="1"/>
</dbReference>
<dbReference type="PANTHER" id="PTHR24020">
    <property type="entry name" value="COLLAGEN ALPHA"/>
    <property type="match status" value="1"/>
</dbReference>
<dbReference type="InterPro" id="IPR002035">
    <property type="entry name" value="VWF_A"/>
</dbReference>
<dbReference type="Gene3D" id="3.40.50.410">
    <property type="entry name" value="von Willebrand factor, type A domain"/>
    <property type="match status" value="1"/>
</dbReference>
<gene>
    <name evidence="2" type="ORF">LOTGIDRAFT_166656</name>
</gene>
<evidence type="ECO:0000313" key="3">
    <source>
        <dbReference type="Proteomes" id="UP000030746"/>
    </source>
</evidence>
<evidence type="ECO:0000259" key="1">
    <source>
        <dbReference type="PROSITE" id="PS50234"/>
    </source>
</evidence>
<dbReference type="InterPro" id="IPR050525">
    <property type="entry name" value="ECM_Assembly_Org"/>
</dbReference>
<dbReference type="Proteomes" id="UP000030746">
    <property type="component" value="Unassembled WGS sequence"/>
</dbReference>
<reference evidence="2 3" key="1">
    <citation type="journal article" date="2013" name="Nature">
        <title>Insights into bilaterian evolution from three spiralian genomes.</title>
        <authorList>
            <person name="Simakov O."/>
            <person name="Marletaz F."/>
            <person name="Cho S.J."/>
            <person name="Edsinger-Gonzales E."/>
            <person name="Havlak P."/>
            <person name="Hellsten U."/>
            <person name="Kuo D.H."/>
            <person name="Larsson T."/>
            <person name="Lv J."/>
            <person name="Arendt D."/>
            <person name="Savage R."/>
            <person name="Osoegawa K."/>
            <person name="de Jong P."/>
            <person name="Grimwood J."/>
            <person name="Chapman J.A."/>
            <person name="Shapiro H."/>
            <person name="Aerts A."/>
            <person name="Otillar R.P."/>
            <person name="Terry A.Y."/>
            <person name="Boore J.L."/>
            <person name="Grigoriev I.V."/>
            <person name="Lindberg D.R."/>
            <person name="Seaver E.C."/>
            <person name="Weisblat D.A."/>
            <person name="Putnam N.H."/>
            <person name="Rokhsar D.S."/>
        </authorList>
    </citation>
    <scope>NUCLEOTIDE SEQUENCE [LARGE SCALE GENOMIC DNA]</scope>
</reference>
<dbReference type="KEGG" id="lgi:LOTGIDRAFT_166656"/>
<keyword evidence="3" id="KW-1185">Reference proteome</keyword>
<dbReference type="GeneID" id="20240410"/>
<organism evidence="2 3">
    <name type="scientific">Lottia gigantea</name>
    <name type="common">Giant owl limpet</name>
    <dbReference type="NCBI Taxonomy" id="225164"/>
    <lineage>
        <taxon>Eukaryota</taxon>
        <taxon>Metazoa</taxon>
        <taxon>Spiralia</taxon>
        <taxon>Lophotrochozoa</taxon>
        <taxon>Mollusca</taxon>
        <taxon>Gastropoda</taxon>
        <taxon>Patellogastropoda</taxon>
        <taxon>Lottioidea</taxon>
        <taxon>Lottiidae</taxon>
        <taxon>Lottia</taxon>
    </lineage>
</organism>
<dbReference type="AlphaFoldDB" id="V3Z7X2"/>
<feature type="domain" description="VWFA" evidence="1">
    <location>
        <begin position="1"/>
        <end position="149"/>
    </location>
</feature>
<dbReference type="OMA" id="TIFQARV"/>
<dbReference type="HOGENOM" id="CLU_1697526_0_0_1"/>